<evidence type="ECO:0000313" key="3">
    <source>
        <dbReference type="Proteomes" id="UP000287033"/>
    </source>
</evidence>
<feature type="region of interest" description="Disordered" evidence="1">
    <location>
        <begin position="1"/>
        <end position="59"/>
    </location>
</feature>
<comment type="caution">
    <text evidence="2">The sequence shown here is derived from an EMBL/GenBank/DDBJ whole genome shotgun (WGS) entry which is preliminary data.</text>
</comment>
<gene>
    <name evidence="2" type="ORF">chiPu_0014318</name>
</gene>
<sequence>MCNGALGGSGSGPEARMEEARNPGTAAAPCEPSARSLTQSLAGGQPPFLQPVPSRPVRPQLSRCCCIRARLPVCLSE</sequence>
<proteinExistence type="predicted"/>
<evidence type="ECO:0000313" key="2">
    <source>
        <dbReference type="EMBL" id="GCC35830.1"/>
    </source>
</evidence>
<dbReference type="AlphaFoldDB" id="A0A401SZM3"/>
<reference evidence="2 3" key="1">
    <citation type="journal article" date="2018" name="Nat. Ecol. Evol.">
        <title>Shark genomes provide insights into elasmobranch evolution and the origin of vertebrates.</title>
        <authorList>
            <person name="Hara Y"/>
            <person name="Yamaguchi K"/>
            <person name="Onimaru K"/>
            <person name="Kadota M"/>
            <person name="Koyanagi M"/>
            <person name="Keeley SD"/>
            <person name="Tatsumi K"/>
            <person name="Tanaka K"/>
            <person name="Motone F"/>
            <person name="Kageyama Y"/>
            <person name="Nozu R"/>
            <person name="Adachi N"/>
            <person name="Nishimura O"/>
            <person name="Nakagawa R"/>
            <person name="Tanegashima C"/>
            <person name="Kiyatake I"/>
            <person name="Matsumoto R"/>
            <person name="Murakumo K"/>
            <person name="Nishida K"/>
            <person name="Terakita A"/>
            <person name="Kuratani S"/>
            <person name="Sato K"/>
            <person name="Hyodo S Kuraku.S."/>
        </authorList>
    </citation>
    <scope>NUCLEOTIDE SEQUENCE [LARGE SCALE GENOMIC DNA]</scope>
</reference>
<organism evidence="2 3">
    <name type="scientific">Chiloscyllium punctatum</name>
    <name type="common">Brownbanded bambooshark</name>
    <name type="synonym">Hemiscyllium punctatum</name>
    <dbReference type="NCBI Taxonomy" id="137246"/>
    <lineage>
        <taxon>Eukaryota</taxon>
        <taxon>Metazoa</taxon>
        <taxon>Chordata</taxon>
        <taxon>Craniata</taxon>
        <taxon>Vertebrata</taxon>
        <taxon>Chondrichthyes</taxon>
        <taxon>Elasmobranchii</taxon>
        <taxon>Galeomorphii</taxon>
        <taxon>Galeoidea</taxon>
        <taxon>Orectolobiformes</taxon>
        <taxon>Hemiscylliidae</taxon>
        <taxon>Chiloscyllium</taxon>
    </lineage>
</organism>
<protein>
    <submittedName>
        <fullName evidence="2">Uncharacterized protein</fullName>
    </submittedName>
</protein>
<evidence type="ECO:0000256" key="1">
    <source>
        <dbReference type="SAM" id="MobiDB-lite"/>
    </source>
</evidence>
<dbReference type="Proteomes" id="UP000287033">
    <property type="component" value="Unassembled WGS sequence"/>
</dbReference>
<dbReference type="EMBL" id="BEZZ01000748">
    <property type="protein sequence ID" value="GCC35830.1"/>
    <property type="molecule type" value="Genomic_DNA"/>
</dbReference>
<accession>A0A401SZM3</accession>
<name>A0A401SZM3_CHIPU</name>
<feature type="compositionally biased region" description="Gly residues" evidence="1">
    <location>
        <begin position="1"/>
        <end position="11"/>
    </location>
</feature>
<keyword evidence="3" id="KW-1185">Reference proteome</keyword>